<dbReference type="PROSITE" id="PS50112">
    <property type="entry name" value="PAS"/>
    <property type="match status" value="1"/>
</dbReference>
<dbReference type="EMBL" id="CAOF01000061">
    <property type="protein sequence ID" value="CCO45613.1"/>
    <property type="molecule type" value="Genomic_DNA"/>
</dbReference>
<dbReference type="GO" id="GO:0007165">
    <property type="term" value="P:signal transduction"/>
    <property type="evidence" value="ECO:0007669"/>
    <property type="project" value="UniProtKB-KW"/>
</dbReference>
<dbReference type="NCBIfam" id="NF041847">
    <property type="entry name" value="transduc_aer2_vibrio"/>
    <property type="match status" value="1"/>
</dbReference>
<dbReference type="PROSITE" id="PS50192">
    <property type="entry name" value="T_SNARE"/>
    <property type="match status" value="1"/>
</dbReference>
<feature type="region of interest" description="Disordered" evidence="6">
    <location>
        <begin position="1"/>
        <end position="32"/>
    </location>
</feature>
<dbReference type="InterPro" id="IPR004089">
    <property type="entry name" value="MCPsignal_dom"/>
</dbReference>
<feature type="domain" description="PAS" evidence="8">
    <location>
        <begin position="420"/>
        <end position="462"/>
    </location>
</feature>
<feature type="compositionally biased region" description="Polar residues" evidence="6">
    <location>
        <begin position="890"/>
        <end position="908"/>
    </location>
</feature>
<dbReference type="PROSITE" id="PS50111">
    <property type="entry name" value="CHEMOTAXIS_TRANSDUC_2"/>
    <property type="match status" value="1"/>
</dbReference>
<keyword evidence="2" id="KW-0488">Methylation</keyword>
<evidence type="ECO:0000313" key="12">
    <source>
        <dbReference type="Proteomes" id="UP000018211"/>
    </source>
</evidence>
<feature type="domain" description="HAMP" evidence="10">
    <location>
        <begin position="583"/>
        <end position="635"/>
    </location>
</feature>
<dbReference type="CDD" id="cd11386">
    <property type="entry name" value="MCP_signal"/>
    <property type="match status" value="1"/>
</dbReference>
<feature type="region of interest" description="Disordered" evidence="6">
    <location>
        <begin position="890"/>
        <end position="939"/>
    </location>
</feature>
<dbReference type="Gene3D" id="1.10.287.950">
    <property type="entry name" value="Methyl-accepting chemotaxis protein"/>
    <property type="match status" value="1"/>
</dbReference>
<dbReference type="Proteomes" id="UP000018211">
    <property type="component" value="Unassembled WGS sequence"/>
</dbReference>
<comment type="subcellular location">
    <subcellularLocation>
        <location evidence="1">Membrane</location>
    </subcellularLocation>
</comment>
<dbReference type="PANTHER" id="PTHR43531">
    <property type="entry name" value="PROTEIN ICFG"/>
    <property type="match status" value="1"/>
</dbReference>
<name>A0AAV2VLU0_9VIBR</name>
<dbReference type="Pfam" id="PF13188">
    <property type="entry name" value="PAS_8"/>
    <property type="match status" value="4"/>
</dbReference>
<dbReference type="FunFam" id="3.30.450.20:FF:000075">
    <property type="entry name" value="Methyl-accepting chemotaxis protein"/>
    <property type="match status" value="1"/>
</dbReference>
<dbReference type="InterPro" id="IPR000727">
    <property type="entry name" value="T_SNARE_dom"/>
</dbReference>
<proteinExistence type="inferred from homology"/>
<dbReference type="InterPro" id="IPR003660">
    <property type="entry name" value="HAMP_dom"/>
</dbReference>
<organism evidence="11 12">
    <name type="scientific">Vibrio nigripulchritudo SOn1</name>
    <dbReference type="NCBI Taxonomy" id="1238450"/>
    <lineage>
        <taxon>Bacteria</taxon>
        <taxon>Pseudomonadati</taxon>
        <taxon>Pseudomonadota</taxon>
        <taxon>Gammaproteobacteria</taxon>
        <taxon>Vibrionales</taxon>
        <taxon>Vibrionaceae</taxon>
        <taxon>Vibrio</taxon>
    </lineage>
</organism>
<dbReference type="PANTHER" id="PTHR43531:SF14">
    <property type="entry name" value="METHYL-ACCEPTING CHEMOTAXIS PROTEIN I-RELATED"/>
    <property type="match status" value="1"/>
</dbReference>
<evidence type="ECO:0000259" key="8">
    <source>
        <dbReference type="PROSITE" id="PS50112"/>
    </source>
</evidence>
<sequence length="939" mass="103070">MRGEAMSFWNRKTKSAEQFEAPSQDSLMGETNSAAGAVSTEQLLSALNTAQTALMMIDRDFNITYVNKRSLELLQLHEQLFQTVWPNFQANEDFLIGNCIDGFHTNPSHQRQMLADPNNMPYTTTIDVKGVLLELNVGAIRDSKGNYTGNTLEWEDVTEKRVQESNISRLQSAVDQAQTAMVMINRDFEITYANGETMALFKKHEAKFKTVWPDFSAREDWLMGRCIDGFHQDPSHQRKLLDNPANLPYSTDIDIADLKIELNVAAIRDAQGNYIGNTLEWSDVTEQRKQATEIARLSAAVHQAQTAMVMIDRDFLITYANQETLDLFKKHEATMRTVWHDFTASEEWLMGRCIDGFHKDPAHQRKMLDNPNNLPYQTDITIADLKIELNVAAIRDAEGNYVGNTLEWKDVTEERAKEAEIGRLASAVEGMTTNLMMADQNGIIQYLNPALQKLLSSRESDLKKVLPGFDASKLIGQNIDVFHKNPAHQRGIISNPDNLPFSSDIKVGALEFNLTCIAMRDAEGNYMGPALQWEDITEQQDGQRQVESLIQKAINGDLKERIDTSAYSGFMSELGNGINNLLDAIVAPLGQCIDVMSQVADGNLNSNMSDDNEGEFGRLAEAVNTSIVNLRNMVDQITTSSARVATASTEIAEGNNDLSQRVEAQASNLEQTAASMEEMTTTVRQNAENAKGANDLSDDAAKKAGKGGEVVGQAVAAMAEINSASKKISDIIGVIDEIAFQTNLLALNAAVEAARAGEQGRGFAVVAGEVRNLAQRSAAAAKEIKGLINDSVEKVDEGSRLVDESGETLNEIVDAVAKVSELITQIAQSSQEQATGIDEISRAVATMDEMTQQNASLVEETSAASQSLKDEGKELLNLMNFFTTDNNVQTISKRDNSGSAKQASNISEIRNAPAPIAPPSQAVNSGIQLSEDGDEWEEF</sequence>
<dbReference type="Pfam" id="PF00015">
    <property type="entry name" value="MCPsignal"/>
    <property type="match status" value="1"/>
</dbReference>
<accession>A0AAV2VLU0</accession>
<dbReference type="InterPro" id="IPR051310">
    <property type="entry name" value="MCP_chemotaxis"/>
</dbReference>
<dbReference type="AlphaFoldDB" id="A0AAV2VLU0"/>
<comment type="similarity">
    <text evidence="4">Belongs to the methyl-accepting chemotaxis (MCP) protein family.</text>
</comment>
<dbReference type="Pfam" id="PF18947">
    <property type="entry name" value="HAMP_2"/>
    <property type="match status" value="1"/>
</dbReference>
<evidence type="ECO:0000259" key="9">
    <source>
        <dbReference type="PROSITE" id="PS50192"/>
    </source>
</evidence>
<evidence type="ECO:0000256" key="2">
    <source>
        <dbReference type="ARBA" id="ARBA00022481"/>
    </source>
</evidence>
<dbReference type="GO" id="GO:0006935">
    <property type="term" value="P:chemotaxis"/>
    <property type="evidence" value="ECO:0007669"/>
    <property type="project" value="TreeGrafter"/>
</dbReference>
<dbReference type="SMART" id="SM00283">
    <property type="entry name" value="MA"/>
    <property type="match status" value="1"/>
</dbReference>
<reference evidence="11 12" key="1">
    <citation type="journal article" date="2013" name="ISME J.">
        <title>Comparative genomics of pathogenic lineages of Vibrio nigripulchritudo identifies virulence-associated traits.</title>
        <authorList>
            <person name="Goudenege D."/>
            <person name="Labreuche Y."/>
            <person name="Krin E."/>
            <person name="Ansquer D."/>
            <person name="Mangenot S."/>
            <person name="Calteau A."/>
            <person name="Medigue C."/>
            <person name="Mazel D."/>
            <person name="Polz M.F."/>
            <person name="Le Roux F."/>
        </authorList>
    </citation>
    <scope>NUCLEOTIDE SEQUENCE [LARGE SCALE GENOMIC DNA]</scope>
    <source>
        <strain evidence="11 12">SOn1</strain>
    </source>
</reference>
<dbReference type="GO" id="GO:0004888">
    <property type="term" value="F:transmembrane signaling receptor activity"/>
    <property type="evidence" value="ECO:0007669"/>
    <property type="project" value="TreeGrafter"/>
</dbReference>
<evidence type="ECO:0000256" key="4">
    <source>
        <dbReference type="ARBA" id="ARBA00029447"/>
    </source>
</evidence>
<dbReference type="CDD" id="cd06225">
    <property type="entry name" value="HAMP"/>
    <property type="match status" value="1"/>
</dbReference>
<comment type="caution">
    <text evidence="11">The sequence shown here is derived from an EMBL/GenBank/DDBJ whole genome shotgun (WGS) entry which is preliminary data.</text>
</comment>
<evidence type="ECO:0000256" key="6">
    <source>
        <dbReference type="SAM" id="MobiDB-lite"/>
    </source>
</evidence>
<evidence type="ECO:0000256" key="3">
    <source>
        <dbReference type="ARBA" id="ARBA00023224"/>
    </source>
</evidence>
<dbReference type="SMART" id="SM00304">
    <property type="entry name" value="HAMP"/>
    <property type="match status" value="2"/>
</dbReference>
<dbReference type="FunFam" id="1.10.287.950:FF:000001">
    <property type="entry name" value="Methyl-accepting chemotaxis sensory transducer"/>
    <property type="match status" value="1"/>
</dbReference>
<gene>
    <name evidence="11" type="ORF">VIBNISOn1_1530069</name>
</gene>
<dbReference type="Gene3D" id="3.30.450.20">
    <property type="entry name" value="PAS domain"/>
    <property type="match status" value="4"/>
</dbReference>
<dbReference type="PROSITE" id="PS50885">
    <property type="entry name" value="HAMP"/>
    <property type="match status" value="1"/>
</dbReference>
<feature type="domain" description="T-SNARE coiled-coil homology" evidence="9">
    <location>
        <begin position="799"/>
        <end position="861"/>
    </location>
</feature>
<evidence type="ECO:0000259" key="7">
    <source>
        <dbReference type="PROSITE" id="PS50111"/>
    </source>
</evidence>
<feature type="domain" description="Methyl-accepting transducer" evidence="7">
    <location>
        <begin position="640"/>
        <end position="869"/>
    </location>
</feature>
<protein>
    <submittedName>
        <fullName evidence="11">Methyl-accepting chemotaxis protein (MCP) fused with PAS/PAC domain</fullName>
    </submittedName>
</protein>
<dbReference type="SMART" id="SM00091">
    <property type="entry name" value="PAS"/>
    <property type="match status" value="4"/>
</dbReference>
<evidence type="ECO:0000259" key="10">
    <source>
        <dbReference type="PROSITE" id="PS50885"/>
    </source>
</evidence>
<dbReference type="SUPFAM" id="SSF58104">
    <property type="entry name" value="Methyl-accepting chemotaxis protein (MCP) signaling domain"/>
    <property type="match status" value="1"/>
</dbReference>
<evidence type="ECO:0000313" key="11">
    <source>
        <dbReference type="EMBL" id="CCO45613.1"/>
    </source>
</evidence>
<keyword evidence="3 5" id="KW-0807">Transducer</keyword>
<dbReference type="GO" id="GO:0005886">
    <property type="term" value="C:plasma membrane"/>
    <property type="evidence" value="ECO:0007669"/>
    <property type="project" value="TreeGrafter"/>
</dbReference>
<evidence type="ECO:0000256" key="1">
    <source>
        <dbReference type="ARBA" id="ARBA00004370"/>
    </source>
</evidence>
<feature type="compositionally biased region" description="Polar residues" evidence="6">
    <location>
        <begin position="21"/>
        <end position="32"/>
    </location>
</feature>
<evidence type="ECO:0000256" key="5">
    <source>
        <dbReference type="PROSITE-ProRule" id="PRU00284"/>
    </source>
</evidence>
<dbReference type="InterPro" id="IPR000014">
    <property type="entry name" value="PAS"/>
</dbReference>